<keyword evidence="2" id="KW-1185">Reference proteome</keyword>
<evidence type="ECO:0000313" key="1">
    <source>
        <dbReference type="EMBL" id="RNG18244.1"/>
    </source>
</evidence>
<protein>
    <recommendedName>
        <fullName evidence="3">Arc-like DNA binding domain-containing protein</fullName>
    </recommendedName>
</protein>
<dbReference type="GO" id="GO:0006355">
    <property type="term" value="P:regulation of DNA-templated transcription"/>
    <property type="evidence" value="ECO:0007669"/>
    <property type="project" value="InterPro"/>
</dbReference>
<gene>
    <name evidence="1" type="ORF">EEJ42_27250</name>
</gene>
<dbReference type="Gene3D" id="1.10.1220.10">
    <property type="entry name" value="Met repressor-like"/>
    <property type="match status" value="1"/>
</dbReference>
<dbReference type="RefSeq" id="WP_123103917.1">
    <property type="nucleotide sequence ID" value="NZ_RIBZ01000316.1"/>
</dbReference>
<sequence length="161" mass="17409">MDVSPFVDKLAREFAALAEIDSGDAGALAARLEPVIRLTLFDALVAAADEINRDLAPGSVELRIRGRDPNFVVTPSSPERSPETVVGSGTLSAEEGVTARINVRIPQQLKAAIERAASREGRSVDAWLGQMASAMVQQDRAPCVAVRRGKRGRQRYTAWVR</sequence>
<dbReference type="AlphaFoldDB" id="A0A3M8VKZ2"/>
<dbReference type="Proteomes" id="UP000275401">
    <property type="component" value="Unassembled WGS sequence"/>
</dbReference>
<dbReference type="SUPFAM" id="SSF47598">
    <property type="entry name" value="Ribbon-helix-helix"/>
    <property type="match status" value="1"/>
</dbReference>
<accession>A0A3M8VKZ2</accession>
<comment type="caution">
    <text evidence="1">The sequence shown here is derived from an EMBL/GenBank/DDBJ whole genome shotgun (WGS) entry which is preliminary data.</text>
</comment>
<evidence type="ECO:0008006" key="3">
    <source>
        <dbReference type="Google" id="ProtNLM"/>
    </source>
</evidence>
<reference evidence="1 2" key="1">
    <citation type="submission" date="2018-11" db="EMBL/GenBank/DDBJ databases">
        <title>The Potential of Streptomyces as Biocontrol Agents against the Tomato grey mould, Botrytis cinerea (Gray mold) Frontiers in Microbiology.</title>
        <authorList>
            <person name="Li D."/>
        </authorList>
    </citation>
    <scope>NUCLEOTIDE SEQUENCE [LARGE SCALE GENOMIC DNA]</scope>
    <source>
        <strain evidence="1 2">NEAU-LD23</strain>
    </source>
</reference>
<dbReference type="EMBL" id="RIBZ01000316">
    <property type="protein sequence ID" value="RNG18244.1"/>
    <property type="molecule type" value="Genomic_DNA"/>
</dbReference>
<evidence type="ECO:0000313" key="2">
    <source>
        <dbReference type="Proteomes" id="UP000275401"/>
    </source>
</evidence>
<dbReference type="InterPro" id="IPR013321">
    <property type="entry name" value="Arc_rbn_hlx_hlx"/>
</dbReference>
<organism evidence="1 2">
    <name type="scientific">Streptomyces botrytidirepellens</name>
    <dbReference type="NCBI Taxonomy" id="2486417"/>
    <lineage>
        <taxon>Bacteria</taxon>
        <taxon>Bacillati</taxon>
        <taxon>Actinomycetota</taxon>
        <taxon>Actinomycetes</taxon>
        <taxon>Kitasatosporales</taxon>
        <taxon>Streptomycetaceae</taxon>
        <taxon>Streptomyces</taxon>
    </lineage>
</organism>
<proteinExistence type="predicted"/>
<name>A0A3M8VKZ2_9ACTN</name>
<dbReference type="InterPro" id="IPR010985">
    <property type="entry name" value="Ribbon_hlx_hlx"/>
</dbReference>